<gene>
    <name evidence="1" type="ORF">C1E23_09900</name>
</gene>
<dbReference type="Proteomes" id="UP000291338">
    <property type="component" value="Unassembled WGS sequence"/>
</dbReference>
<dbReference type="EMBL" id="PPSX01000031">
    <property type="protein sequence ID" value="RZQ53293.1"/>
    <property type="molecule type" value="Genomic_DNA"/>
</dbReference>
<name>A0A4Q7ILZ3_9GAMM</name>
<reference evidence="1 2" key="1">
    <citation type="submission" date="2018-01" db="EMBL/GenBank/DDBJ databases">
        <title>Co-occurrence of chitin degradation, pigmentation and bioactivity in marine Pseudoalteromonas.</title>
        <authorList>
            <person name="Paulsen S."/>
            <person name="Gram L."/>
            <person name="Machado H."/>
        </authorList>
    </citation>
    <scope>NUCLEOTIDE SEQUENCE [LARGE SCALE GENOMIC DNA]</scope>
    <source>
        <strain evidence="1 2">S3898</strain>
    </source>
</reference>
<evidence type="ECO:0000313" key="1">
    <source>
        <dbReference type="EMBL" id="RZQ53293.1"/>
    </source>
</evidence>
<sequence length="84" mass="9813">MRSSGSLVIATAISIPFDNLSTKPSYRLHCKKFCMSDYLFERKKNDVNSKEITNQEVNENYFQIIVDTHINLTDNQSQQEEECY</sequence>
<dbReference type="AlphaFoldDB" id="A0A4Q7ILZ3"/>
<comment type="caution">
    <text evidence="1">The sequence shown here is derived from an EMBL/GenBank/DDBJ whole genome shotgun (WGS) entry which is preliminary data.</text>
</comment>
<protein>
    <submittedName>
        <fullName evidence="1">Uncharacterized protein</fullName>
    </submittedName>
</protein>
<accession>A0A4Q7ILZ3</accession>
<evidence type="ECO:0000313" key="2">
    <source>
        <dbReference type="Proteomes" id="UP000291338"/>
    </source>
</evidence>
<proteinExistence type="predicted"/>
<organism evidence="1 2">
    <name type="scientific">Pseudoalteromonas phenolica</name>
    <dbReference type="NCBI Taxonomy" id="161398"/>
    <lineage>
        <taxon>Bacteria</taxon>
        <taxon>Pseudomonadati</taxon>
        <taxon>Pseudomonadota</taxon>
        <taxon>Gammaproteobacteria</taxon>
        <taxon>Alteromonadales</taxon>
        <taxon>Pseudoalteromonadaceae</taxon>
        <taxon>Pseudoalteromonas</taxon>
    </lineage>
</organism>